<proteinExistence type="predicted"/>
<dbReference type="SMART" id="SM00220">
    <property type="entry name" value="S_TKc"/>
    <property type="match status" value="1"/>
</dbReference>
<evidence type="ECO:0000256" key="5">
    <source>
        <dbReference type="ARBA" id="ARBA00022840"/>
    </source>
</evidence>
<dbReference type="PROSITE" id="PS00107">
    <property type="entry name" value="PROTEIN_KINASE_ATP"/>
    <property type="match status" value="1"/>
</dbReference>
<dbReference type="Pfam" id="PF00069">
    <property type="entry name" value="Pkinase"/>
    <property type="match status" value="1"/>
</dbReference>
<evidence type="ECO:0000256" key="1">
    <source>
        <dbReference type="ARBA" id="ARBA00022527"/>
    </source>
</evidence>
<dbReference type="PROSITE" id="PS50176">
    <property type="entry name" value="ARM_REPEAT"/>
    <property type="match status" value="1"/>
</dbReference>
<evidence type="ECO:0000256" key="4">
    <source>
        <dbReference type="ARBA" id="ARBA00022777"/>
    </source>
</evidence>
<dbReference type="Gene3D" id="1.10.510.10">
    <property type="entry name" value="Transferase(Phosphotransferase) domain 1"/>
    <property type="match status" value="1"/>
</dbReference>
<evidence type="ECO:0000259" key="9">
    <source>
        <dbReference type="PROSITE" id="PS50011"/>
    </source>
</evidence>
<evidence type="ECO:0000256" key="6">
    <source>
        <dbReference type="PROSITE-ProRule" id="PRU00259"/>
    </source>
</evidence>
<keyword evidence="2" id="KW-0808">Transferase</keyword>
<dbReference type="SUPFAM" id="SSF56112">
    <property type="entry name" value="Protein kinase-like (PK-like)"/>
    <property type="match status" value="1"/>
</dbReference>
<feature type="compositionally biased region" description="Polar residues" evidence="8">
    <location>
        <begin position="453"/>
        <end position="465"/>
    </location>
</feature>
<evidence type="ECO:0000256" key="2">
    <source>
        <dbReference type="ARBA" id="ARBA00022679"/>
    </source>
</evidence>
<protein>
    <submittedName>
        <fullName evidence="10">Serine/threonine protein kinase</fullName>
    </submittedName>
</protein>
<dbReference type="OrthoDB" id="8693905at2759"/>
<reference evidence="11" key="1">
    <citation type="journal article" date="2013" name="Proc. Natl. Acad. Sci. U.S.A.">
        <title>Genome structure and metabolic features in the red seaweed Chondrus crispus shed light on evolution of the Archaeplastida.</title>
        <authorList>
            <person name="Collen J."/>
            <person name="Porcel B."/>
            <person name="Carre W."/>
            <person name="Ball S.G."/>
            <person name="Chaparro C."/>
            <person name="Tonon T."/>
            <person name="Barbeyron T."/>
            <person name="Michel G."/>
            <person name="Noel B."/>
            <person name="Valentin K."/>
            <person name="Elias M."/>
            <person name="Artiguenave F."/>
            <person name="Arun A."/>
            <person name="Aury J.M."/>
            <person name="Barbosa-Neto J.F."/>
            <person name="Bothwell J.H."/>
            <person name="Bouget F.Y."/>
            <person name="Brillet L."/>
            <person name="Cabello-Hurtado F."/>
            <person name="Capella-Gutierrez S."/>
            <person name="Charrier B."/>
            <person name="Cladiere L."/>
            <person name="Cock J.M."/>
            <person name="Coelho S.M."/>
            <person name="Colleoni C."/>
            <person name="Czjzek M."/>
            <person name="Da Silva C."/>
            <person name="Delage L."/>
            <person name="Denoeud F."/>
            <person name="Deschamps P."/>
            <person name="Dittami S.M."/>
            <person name="Gabaldon T."/>
            <person name="Gachon C.M."/>
            <person name="Groisillier A."/>
            <person name="Herve C."/>
            <person name="Jabbari K."/>
            <person name="Katinka M."/>
            <person name="Kloareg B."/>
            <person name="Kowalczyk N."/>
            <person name="Labadie K."/>
            <person name="Leblanc C."/>
            <person name="Lopez P.J."/>
            <person name="McLachlan D.H."/>
            <person name="Meslet-Cladiere L."/>
            <person name="Moustafa A."/>
            <person name="Nehr Z."/>
            <person name="Nyvall Collen P."/>
            <person name="Panaud O."/>
            <person name="Partensky F."/>
            <person name="Poulain J."/>
            <person name="Rensing S.A."/>
            <person name="Rousvoal S."/>
            <person name="Samson G."/>
            <person name="Symeonidi A."/>
            <person name="Weissenbach J."/>
            <person name="Zambounis A."/>
            <person name="Wincker P."/>
            <person name="Boyen C."/>
        </authorList>
    </citation>
    <scope>NUCLEOTIDE SEQUENCE [LARGE SCALE GENOMIC DNA]</scope>
    <source>
        <strain evidence="11">cv. Stackhouse</strain>
    </source>
</reference>
<keyword evidence="1 10" id="KW-0723">Serine/threonine-protein kinase</keyword>
<keyword evidence="4 10" id="KW-0418">Kinase</keyword>
<dbReference type="InterPro" id="IPR011009">
    <property type="entry name" value="Kinase-like_dom_sf"/>
</dbReference>
<evidence type="ECO:0000256" key="7">
    <source>
        <dbReference type="PROSITE-ProRule" id="PRU10141"/>
    </source>
</evidence>
<dbReference type="InterPro" id="IPR008271">
    <property type="entry name" value="Ser/Thr_kinase_AS"/>
</dbReference>
<dbReference type="PANTHER" id="PTHR11584:SF369">
    <property type="entry name" value="MITOGEN-ACTIVATED PROTEIN KINASE KINASE KINASE 19-RELATED"/>
    <property type="match status" value="1"/>
</dbReference>
<dbReference type="SUPFAM" id="SSF48371">
    <property type="entry name" value="ARM repeat"/>
    <property type="match status" value="1"/>
</dbReference>
<feature type="domain" description="Protein kinase" evidence="9">
    <location>
        <begin position="576"/>
        <end position="837"/>
    </location>
</feature>
<keyword evidence="3 7" id="KW-0547">Nucleotide-binding</keyword>
<evidence type="ECO:0000313" key="10">
    <source>
        <dbReference type="EMBL" id="CDF39821.1"/>
    </source>
</evidence>
<feature type="region of interest" description="Disordered" evidence="8">
    <location>
        <begin position="424"/>
        <end position="487"/>
    </location>
</feature>
<dbReference type="EMBL" id="HG002080">
    <property type="protein sequence ID" value="CDF39821.1"/>
    <property type="molecule type" value="Genomic_DNA"/>
</dbReference>
<dbReference type="AlphaFoldDB" id="R7QQQ8"/>
<feature type="binding site" evidence="7">
    <location>
        <position position="605"/>
    </location>
    <ligand>
        <name>ATP</name>
        <dbReference type="ChEBI" id="CHEBI:30616"/>
    </ligand>
</feature>
<keyword evidence="11" id="KW-1185">Reference proteome</keyword>
<dbReference type="Proteomes" id="UP000012073">
    <property type="component" value="Unassembled WGS sequence"/>
</dbReference>
<dbReference type="Gene3D" id="1.25.10.10">
    <property type="entry name" value="Leucine-rich Repeat Variant"/>
    <property type="match status" value="1"/>
</dbReference>
<dbReference type="PROSITE" id="PS50011">
    <property type="entry name" value="PROTEIN_KINASE_DOM"/>
    <property type="match status" value="1"/>
</dbReference>
<dbReference type="PROSITE" id="PS00108">
    <property type="entry name" value="PROTEIN_KINASE_ST"/>
    <property type="match status" value="1"/>
</dbReference>
<dbReference type="InterPro" id="IPR000719">
    <property type="entry name" value="Prot_kinase_dom"/>
</dbReference>
<dbReference type="PANTHER" id="PTHR11584">
    <property type="entry name" value="SERINE/THREONINE PROTEIN KINASE"/>
    <property type="match status" value="1"/>
</dbReference>
<dbReference type="Gramene" id="CDF39821">
    <property type="protein sequence ID" value="CDF39821"/>
    <property type="gene ID" value="CHC_T00009501001"/>
</dbReference>
<dbReference type="InterPro" id="IPR000225">
    <property type="entry name" value="Armadillo"/>
</dbReference>
<feature type="compositionally biased region" description="Basic and acidic residues" evidence="8">
    <location>
        <begin position="434"/>
        <end position="445"/>
    </location>
</feature>
<sequence length="855" mass="93706">MAEAAAKAPSDRQALFADEKLRNSLHAALGHRCPSLLRVCAMLLARLSVDAHLAAHLIHPPFSSIAEAALKSMPRSRSGSETLSYRDAWRLSARAMRNVAAFAESNATILARDSDVVRLLALCLRDSVHRKPGEEAVECAAALANFARWGITFQAYIRKHNGLSALSEAAQQSDDLACKFHACRALAEFSLDHKWLMLLIAEGCIAIMLRIIEMSNDEEILSEATRFLGNIATSRIGREAINSANGTEKMVARVLTTCARIKTQKAALLSIDLLRTTSNLCVGSKEASQALINRGGVMAFIDAYGDDESKNPQQVKTEAFRGLLIIAQGGHGFRASVLREIGIKIRQDTCQGRCTAHLYDLGRRIKVEASTERKDDFPQTIAGLGARSKEYLFQAGPLAMEDAQIPNSVPDMKSPAAGAFRQSGRLLSVKRPVPHRERLERERKGRPPRIPVLSTQVAGRSTNGVQRRPRTEKIPAAPTSDPSENRLVQSARCSPIAGRGVPQGPYDFHNVADIPRCKVIDSTGKEQGGDGNWVLAVWSAVCNAVTRPPNEMVGGSVSSSSDGISVLSSEDGADVYEMGVPLGRGGFATVYLAKNMRNGELVAVKRFHPLNSATPDAAKKAELAARRAIKEQRIWDGLYHKNIVSYRGCFFGENGELNLVAEYIPGWSLADHISQISQFPEHMVACITQQIVDGLDYLHKCGVTHRDVKPANILVNPDGVIKITDFGVSSAVDVPTMTGNALVGTPWYIAPEMIEGRPYDKSVDIWSLGCTVLELATGRRPYHNMRPHVALFKMTQARMPPIPKKLSPVLRDFLKTCWVWDPTERPTPAHLRRHPFLASVVRPEITSLKNMTRET</sequence>
<feature type="repeat" description="ARM" evidence="6">
    <location>
        <begin position="203"/>
        <end position="246"/>
    </location>
</feature>
<dbReference type="InterPro" id="IPR017441">
    <property type="entry name" value="Protein_kinase_ATP_BS"/>
</dbReference>
<evidence type="ECO:0000256" key="3">
    <source>
        <dbReference type="ARBA" id="ARBA00022741"/>
    </source>
</evidence>
<gene>
    <name evidence="10" type="ORF">CHC_T00009501001</name>
</gene>
<dbReference type="InterPro" id="IPR011989">
    <property type="entry name" value="ARM-like"/>
</dbReference>
<accession>R7QQQ8</accession>
<organism evidence="10 11">
    <name type="scientific">Chondrus crispus</name>
    <name type="common">Carrageen Irish moss</name>
    <name type="synonym">Polymorpha crispa</name>
    <dbReference type="NCBI Taxonomy" id="2769"/>
    <lineage>
        <taxon>Eukaryota</taxon>
        <taxon>Rhodophyta</taxon>
        <taxon>Florideophyceae</taxon>
        <taxon>Rhodymeniophycidae</taxon>
        <taxon>Gigartinales</taxon>
        <taxon>Gigartinaceae</taxon>
        <taxon>Chondrus</taxon>
    </lineage>
</organism>
<evidence type="ECO:0000256" key="8">
    <source>
        <dbReference type="SAM" id="MobiDB-lite"/>
    </source>
</evidence>
<dbReference type="STRING" id="2769.R7QQQ8"/>
<dbReference type="GO" id="GO:0004674">
    <property type="term" value="F:protein serine/threonine kinase activity"/>
    <property type="evidence" value="ECO:0007669"/>
    <property type="project" value="UniProtKB-KW"/>
</dbReference>
<dbReference type="GO" id="GO:0005524">
    <property type="term" value="F:ATP binding"/>
    <property type="evidence" value="ECO:0007669"/>
    <property type="project" value="UniProtKB-UniRule"/>
</dbReference>
<dbReference type="GeneID" id="17317826"/>
<name>R7QQQ8_CHOCR</name>
<dbReference type="CDD" id="cd06606">
    <property type="entry name" value="STKc_MAPKKK"/>
    <property type="match status" value="1"/>
</dbReference>
<evidence type="ECO:0000313" key="11">
    <source>
        <dbReference type="Proteomes" id="UP000012073"/>
    </source>
</evidence>
<keyword evidence="5 7" id="KW-0067">ATP-binding</keyword>
<dbReference type="KEGG" id="ccp:CHC_T00009501001"/>
<dbReference type="InterPro" id="IPR016024">
    <property type="entry name" value="ARM-type_fold"/>
</dbReference>
<dbReference type="RefSeq" id="XP_005710115.1">
    <property type="nucleotide sequence ID" value="XM_005710058.1"/>
</dbReference>